<accession>A0AAV2EFE0</accession>
<organism evidence="1 2">
    <name type="scientific">Linum trigynum</name>
    <dbReference type="NCBI Taxonomy" id="586398"/>
    <lineage>
        <taxon>Eukaryota</taxon>
        <taxon>Viridiplantae</taxon>
        <taxon>Streptophyta</taxon>
        <taxon>Embryophyta</taxon>
        <taxon>Tracheophyta</taxon>
        <taxon>Spermatophyta</taxon>
        <taxon>Magnoliopsida</taxon>
        <taxon>eudicotyledons</taxon>
        <taxon>Gunneridae</taxon>
        <taxon>Pentapetalae</taxon>
        <taxon>rosids</taxon>
        <taxon>fabids</taxon>
        <taxon>Malpighiales</taxon>
        <taxon>Linaceae</taxon>
        <taxon>Linum</taxon>
    </lineage>
</organism>
<dbReference type="Proteomes" id="UP001497516">
    <property type="component" value="Chromosome 4"/>
</dbReference>
<name>A0AAV2EFE0_9ROSI</name>
<keyword evidence="2" id="KW-1185">Reference proteome</keyword>
<dbReference type="AlphaFoldDB" id="A0AAV2EFE0"/>
<protein>
    <submittedName>
        <fullName evidence="1">Uncharacterized protein</fullName>
    </submittedName>
</protein>
<evidence type="ECO:0000313" key="1">
    <source>
        <dbReference type="EMBL" id="CAL1384634.1"/>
    </source>
</evidence>
<evidence type="ECO:0000313" key="2">
    <source>
        <dbReference type="Proteomes" id="UP001497516"/>
    </source>
</evidence>
<sequence length="104" mass="11140">MRGTLKGIMEGCDVADRNLADASAAVMTSFIAERRRGKRSGAEGAKEKTLAQGNRRVLIGREESHQGWAKGLPVVGIPIPVTSVSPTLLITVVPTTTTRTLQRQ</sequence>
<reference evidence="1 2" key="1">
    <citation type="submission" date="2024-04" db="EMBL/GenBank/DDBJ databases">
        <authorList>
            <person name="Fracassetti M."/>
        </authorList>
    </citation>
    <scope>NUCLEOTIDE SEQUENCE [LARGE SCALE GENOMIC DNA]</scope>
</reference>
<gene>
    <name evidence="1" type="ORF">LTRI10_LOCUS25822</name>
</gene>
<proteinExistence type="predicted"/>
<dbReference type="EMBL" id="OZ034817">
    <property type="protein sequence ID" value="CAL1384634.1"/>
    <property type="molecule type" value="Genomic_DNA"/>
</dbReference>